<sequence>MGRSLEGLNPEIEVGNTQHFLFVPSISGSSSFSAWTCLNAAGVIDDLERLERSERLVSWNRVVRRLERACKTGAGAVRHGLRAATRGSQMLTDSAARGPNLCLGGDKDRAPGGD</sequence>
<reference evidence="2 3" key="1">
    <citation type="journal article" date="2022" name="Allergy">
        <title>Genome assembly and annotation of Periplaneta americana reveal a comprehensive cockroach allergen profile.</title>
        <authorList>
            <person name="Wang L."/>
            <person name="Xiong Q."/>
            <person name="Saelim N."/>
            <person name="Wang L."/>
            <person name="Nong W."/>
            <person name="Wan A.T."/>
            <person name="Shi M."/>
            <person name="Liu X."/>
            <person name="Cao Q."/>
            <person name="Hui J.H.L."/>
            <person name="Sookrung N."/>
            <person name="Leung T.F."/>
            <person name="Tungtrongchitr A."/>
            <person name="Tsui S.K.W."/>
        </authorList>
    </citation>
    <scope>NUCLEOTIDE SEQUENCE [LARGE SCALE GENOMIC DNA]</scope>
    <source>
        <strain evidence="2">PWHHKU_190912</strain>
    </source>
</reference>
<dbReference type="EMBL" id="JAJSOF020000003">
    <property type="protein sequence ID" value="KAJ4449830.1"/>
    <property type="molecule type" value="Genomic_DNA"/>
</dbReference>
<comment type="caution">
    <text evidence="2">The sequence shown here is derived from an EMBL/GenBank/DDBJ whole genome shotgun (WGS) entry which is preliminary data.</text>
</comment>
<feature type="region of interest" description="Disordered" evidence="1">
    <location>
        <begin position="95"/>
        <end position="114"/>
    </location>
</feature>
<organism evidence="2 3">
    <name type="scientific">Periplaneta americana</name>
    <name type="common">American cockroach</name>
    <name type="synonym">Blatta americana</name>
    <dbReference type="NCBI Taxonomy" id="6978"/>
    <lineage>
        <taxon>Eukaryota</taxon>
        <taxon>Metazoa</taxon>
        <taxon>Ecdysozoa</taxon>
        <taxon>Arthropoda</taxon>
        <taxon>Hexapoda</taxon>
        <taxon>Insecta</taxon>
        <taxon>Pterygota</taxon>
        <taxon>Neoptera</taxon>
        <taxon>Polyneoptera</taxon>
        <taxon>Dictyoptera</taxon>
        <taxon>Blattodea</taxon>
        <taxon>Blattoidea</taxon>
        <taxon>Blattidae</taxon>
        <taxon>Blattinae</taxon>
        <taxon>Periplaneta</taxon>
    </lineage>
</organism>
<evidence type="ECO:0000313" key="2">
    <source>
        <dbReference type="EMBL" id="KAJ4449830.1"/>
    </source>
</evidence>
<keyword evidence="3" id="KW-1185">Reference proteome</keyword>
<protein>
    <submittedName>
        <fullName evidence="2">Uncharacterized protein</fullName>
    </submittedName>
</protein>
<gene>
    <name evidence="2" type="ORF">ANN_01236</name>
</gene>
<evidence type="ECO:0000313" key="3">
    <source>
        <dbReference type="Proteomes" id="UP001148838"/>
    </source>
</evidence>
<evidence type="ECO:0000256" key="1">
    <source>
        <dbReference type="SAM" id="MobiDB-lite"/>
    </source>
</evidence>
<proteinExistence type="predicted"/>
<name>A0ABQ8TT19_PERAM</name>
<dbReference type="Proteomes" id="UP001148838">
    <property type="component" value="Unassembled WGS sequence"/>
</dbReference>
<feature type="compositionally biased region" description="Basic and acidic residues" evidence="1">
    <location>
        <begin position="105"/>
        <end position="114"/>
    </location>
</feature>
<accession>A0ABQ8TT19</accession>